<dbReference type="InterPro" id="IPR022048">
    <property type="entry name" value="Envelope_fusion-like"/>
</dbReference>
<evidence type="ECO:0000256" key="1">
    <source>
        <dbReference type="SAM" id="MobiDB-lite"/>
    </source>
</evidence>
<gene>
    <name evidence="3" type="ORF">B7P43_G16922</name>
</gene>
<dbReference type="InParanoid" id="A0A2J7QLZ8"/>
<feature type="chain" id="PRO_5014559393" description="Envelope fusion protein" evidence="2">
    <location>
        <begin position="22"/>
        <end position="727"/>
    </location>
</feature>
<dbReference type="AlphaFoldDB" id="A0A2J7QLZ8"/>
<dbReference type="EMBL" id="NEVH01013239">
    <property type="protein sequence ID" value="PNF29615.1"/>
    <property type="molecule type" value="Genomic_DNA"/>
</dbReference>
<feature type="region of interest" description="Disordered" evidence="1">
    <location>
        <begin position="700"/>
        <end position="727"/>
    </location>
</feature>
<evidence type="ECO:0000313" key="4">
    <source>
        <dbReference type="Proteomes" id="UP000235965"/>
    </source>
</evidence>
<comment type="caution">
    <text evidence="3">The sequence shown here is derived from an EMBL/GenBank/DDBJ whole genome shotgun (WGS) entry which is preliminary data.</text>
</comment>
<dbReference type="Pfam" id="PF12259">
    <property type="entry name" value="Baculo_F"/>
    <property type="match status" value="1"/>
</dbReference>
<dbReference type="EMBL" id="NEVH01013239">
    <property type="protein sequence ID" value="PNF29614.1"/>
    <property type="molecule type" value="Genomic_DNA"/>
</dbReference>
<organism evidence="3 4">
    <name type="scientific">Cryptotermes secundus</name>
    <dbReference type="NCBI Taxonomy" id="105785"/>
    <lineage>
        <taxon>Eukaryota</taxon>
        <taxon>Metazoa</taxon>
        <taxon>Ecdysozoa</taxon>
        <taxon>Arthropoda</taxon>
        <taxon>Hexapoda</taxon>
        <taxon>Insecta</taxon>
        <taxon>Pterygota</taxon>
        <taxon>Neoptera</taxon>
        <taxon>Polyneoptera</taxon>
        <taxon>Dictyoptera</taxon>
        <taxon>Blattodea</taxon>
        <taxon>Blattoidea</taxon>
        <taxon>Termitoidae</taxon>
        <taxon>Kalotermitidae</taxon>
        <taxon>Cryptotermitinae</taxon>
        <taxon>Cryptotermes</taxon>
    </lineage>
</organism>
<keyword evidence="2" id="KW-0732">Signal</keyword>
<protein>
    <recommendedName>
        <fullName evidence="5">Envelope fusion protein</fullName>
    </recommendedName>
</protein>
<proteinExistence type="predicted"/>
<evidence type="ECO:0000256" key="2">
    <source>
        <dbReference type="SAM" id="SignalP"/>
    </source>
</evidence>
<accession>A0A2J7QLZ8</accession>
<evidence type="ECO:0000313" key="3">
    <source>
        <dbReference type="EMBL" id="PNF29615.1"/>
    </source>
</evidence>
<keyword evidence="4" id="KW-1185">Reference proteome</keyword>
<reference evidence="3 4" key="1">
    <citation type="submission" date="2017-12" db="EMBL/GenBank/DDBJ databases">
        <title>Hemimetabolous genomes reveal molecular basis of termite eusociality.</title>
        <authorList>
            <person name="Harrison M.C."/>
            <person name="Jongepier E."/>
            <person name="Robertson H.M."/>
            <person name="Arning N."/>
            <person name="Bitard-Feildel T."/>
            <person name="Chao H."/>
            <person name="Childers C.P."/>
            <person name="Dinh H."/>
            <person name="Doddapaneni H."/>
            <person name="Dugan S."/>
            <person name="Gowin J."/>
            <person name="Greiner C."/>
            <person name="Han Y."/>
            <person name="Hu H."/>
            <person name="Hughes D.S.T."/>
            <person name="Huylmans A.-K."/>
            <person name="Kemena C."/>
            <person name="Kremer L.P.M."/>
            <person name="Lee S.L."/>
            <person name="Lopez-Ezquerra A."/>
            <person name="Mallet L."/>
            <person name="Monroy-Kuhn J.M."/>
            <person name="Moser A."/>
            <person name="Murali S.C."/>
            <person name="Muzny D.M."/>
            <person name="Otani S."/>
            <person name="Piulachs M.-D."/>
            <person name="Poelchau M."/>
            <person name="Qu J."/>
            <person name="Schaub F."/>
            <person name="Wada-Katsumata A."/>
            <person name="Worley K.C."/>
            <person name="Xie Q."/>
            <person name="Ylla G."/>
            <person name="Poulsen M."/>
            <person name="Gibbs R.A."/>
            <person name="Schal C."/>
            <person name="Richards S."/>
            <person name="Belles X."/>
            <person name="Korb J."/>
            <person name="Bornberg-Bauer E."/>
        </authorList>
    </citation>
    <scope>NUCLEOTIDE SEQUENCE [LARGE SCALE GENOMIC DNA]</scope>
    <source>
        <tissue evidence="3">Whole body</tissue>
    </source>
</reference>
<dbReference type="Proteomes" id="UP000235965">
    <property type="component" value="Unassembled WGS sequence"/>
</dbReference>
<sequence>MGLRLWVSLCILLATWNQLHGQKLEMLPSASGIYYDEIGTVHLYPMKWKVISYVNLAPHRDLWKSTKIFQRKVMEYCSKMEPQEWYYLTDCRASLPYFQSKTEYIEQLKDSLMDFTTLSKPERKRRSLRIKRGWFDFLGEGLHILAGTATDKEVELNNEHISKLEQKQAKFLHVASEEMTIIKTTISSINSTMSKVSQNEEMLKRQMIVVEKETRDKLTKLEVASEQISMINEQIKIVLRGMEESQHSFELLLDAFVHAEQGSLQPQLLTLRTVRGIVSKQTLPPGLDFPNFPISELSRLIVPHAYVYQEYLVYVIEIPLLLPTEFQLYKIIPFPVSDPTHKERDPATQKYMFVVPQKELIFTDNMRKQFGKMNFEDLQACYMANELTYVCQDKVLLSNYIPGEDCEASLLHPSSQFVPKEVCEIKMIALRYTYWIPLQQSSQWLYTSPVDERVTVICDDNIPVYVHAINRGRLSLKPRCKAYTAHVTLYASTKLTILGNVSKDFLPELNLNFDCCFGEHEKKKINEIPLDIPLNNVMSSIDDLRLASIKVDEVRQLIKEQEETDYSTYYKHIISTGLSIGTIVMLVISICLCCCCCKCCRQCFFWFVRTWNPKRTFSDCISGCREIKDSFNTHNTVITVDSRHGAMSCQDREDLTNTLTKSLLEVDQIDKTRFSSQAQKLPSAPTSEEDLRDFIKQVQKERNSPMSQRLRKKKQDPGSNPLFDYRK</sequence>
<dbReference type="OrthoDB" id="6624493at2759"/>
<evidence type="ECO:0008006" key="5">
    <source>
        <dbReference type="Google" id="ProtNLM"/>
    </source>
</evidence>
<feature type="signal peptide" evidence="2">
    <location>
        <begin position="1"/>
        <end position="21"/>
    </location>
</feature>
<name>A0A2J7QLZ8_9NEOP</name>